<gene>
    <name evidence="2" type="ORF">C5Y83_05110</name>
</gene>
<name>A0A2S8FYP9_9BACT</name>
<evidence type="ECO:0000313" key="2">
    <source>
        <dbReference type="EMBL" id="PQO37327.1"/>
    </source>
</evidence>
<evidence type="ECO:0000313" key="3">
    <source>
        <dbReference type="Proteomes" id="UP000238322"/>
    </source>
</evidence>
<feature type="transmembrane region" description="Helical" evidence="1">
    <location>
        <begin position="104"/>
        <end position="128"/>
    </location>
</feature>
<keyword evidence="1" id="KW-1133">Transmembrane helix</keyword>
<reference evidence="2 3" key="1">
    <citation type="submission" date="2018-02" db="EMBL/GenBank/DDBJ databases">
        <title>Comparative genomes isolates from brazilian mangrove.</title>
        <authorList>
            <person name="Araujo J.E."/>
            <person name="Taketani R.G."/>
            <person name="Silva M.C.P."/>
            <person name="Loureco M.V."/>
            <person name="Andreote F.D."/>
        </authorList>
    </citation>
    <scope>NUCLEOTIDE SEQUENCE [LARGE SCALE GENOMIC DNA]</scope>
    <source>
        <strain evidence="2 3">Hex-1 MGV</strain>
    </source>
</reference>
<dbReference type="OrthoDB" id="289473at2"/>
<dbReference type="Proteomes" id="UP000238322">
    <property type="component" value="Unassembled WGS sequence"/>
</dbReference>
<dbReference type="RefSeq" id="WP_105328578.1">
    <property type="nucleotide sequence ID" value="NZ_PUHY01000005.1"/>
</dbReference>
<keyword evidence="1" id="KW-0812">Transmembrane</keyword>
<evidence type="ECO:0008006" key="4">
    <source>
        <dbReference type="Google" id="ProtNLM"/>
    </source>
</evidence>
<proteinExistence type="predicted"/>
<protein>
    <recommendedName>
        <fullName evidence="4">GYF domain-containing protein</fullName>
    </recommendedName>
</protein>
<evidence type="ECO:0000256" key="1">
    <source>
        <dbReference type="SAM" id="Phobius"/>
    </source>
</evidence>
<organism evidence="2 3">
    <name type="scientific">Blastopirellula marina</name>
    <dbReference type="NCBI Taxonomy" id="124"/>
    <lineage>
        <taxon>Bacteria</taxon>
        <taxon>Pseudomonadati</taxon>
        <taxon>Planctomycetota</taxon>
        <taxon>Planctomycetia</taxon>
        <taxon>Pirellulales</taxon>
        <taxon>Pirellulaceae</taxon>
        <taxon>Blastopirellula</taxon>
    </lineage>
</organism>
<comment type="caution">
    <text evidence="2">The sequence shown here is derived from an EMBL/GenBank/DDBJ whole genome shotgun (WGS) entry which is preliminary data.</text>
</comment>
<sequence>MQPDHDALQPSLSNDEPLFHVRIPEGQIFGPARRSEIDQWVIQGRIDGECEMRESGTGIWKKSSNFYPILGLPDEIGSGTPFHKARKSETQATYRFPHRGRASLIFALFGLMGACPIFSVAAWSMAYADLEGIEQERVDASGRTMLVWAHNLGMIGSIGYAVLFLAFLMVAMLLSLI</sequence>
<accession>A0A2S8FYP9</accession>
<feature type="transmembrane region" description="Helical" evidence="1">
    <location>
        <begin position="148"/>
        <end position="174"/>
    </location>
</feature>
<dbReference type="AlphaFoldDB" id="A0A2S8FYP9"/>
<keyword evidence="1" id="KW-0472">Membrane</keyword>
<dbReference type="EMBL" id="PUHY01000005">
    <property type="protein sequence ID" value="PQO37327.1"/>
    <property type="molecule type" value="Genomic_DNA"/>
</dbReference>